<feature type="domain" description="C1q" evidence="1">
    <location>
        <begin position="10"/>
        <end position="59"/>
    </location>
</feature>
<evidence type="ECO:0000313" key="2">
    <source>
        <dbReference type="EMBL" id="CAG5124426.1"/>
    </source>
</evidence>
<accession>A0A8S3ZBH3</accession>
<dbReference type="OrthoDB" id="6129174at2759"/>
<dbReference type="AlphaFoldDB" id="A0A8S3ZBH3"/>
<dbReference type="EMBL" id="CAJHNH020001779">
    <property type="protein sequence ID" value="CAG5124426.1"/>
    <property type="molecule type" value="Genomic_DNA"/>
</dbReference>
<comment type="caution">
    <text evidence="2">The sequence shown here is derived from an EMBL/GenBank/DDBJ whole genome shotgun (WGS) entry which is preliminary data.</text>
</comment>
<keyword evidence="3" id="KW-1185">Reference proteome</keyword>
<name>A0A8S3ZBH3_9EUPU</name>
<proteinExistence type="predicted"/>
<dbReference type="Pfam" id="PF00386">
    <property type="entry name" value="C1q"/>
    <property type="match status" value="1"/>
</dbReference>
<organism evidence="2 3">
    <name type="scientific">Candidula unifasciata</name>
    <dbReference type="NCBI Taxonomy" id="100452"/>
    <lineage>
        <taxon>Eukaryota</taxon>
        <taxon>Metazoa</taxon>
        <taxon>Spiralia</taxon>
        <taxon>Lophotrochozoa</taxon>
        <taxon>Mollusca</taxon>
        <taxon>Gastropoda</taxon>
        <taxon>Heterobranchia</taxon>
        <taxon>Euthyneura</taxon>
        <taxon>Panpulmonata</taxon>
        <taxon>Eupulmonata</taxon>
        <taxon>Stylommatophora</taxon>
        <taxon>Helicina</taxon>
        <taxon>Helicoidea</taxon>
        <taxon>Geomitridae</taxon>
        <taxon>Candidula</taxon>
    </lineage>
</organism>
<protein>
    <recommendedName>
        <fullName evidence="1">C1q domain-containing protein</fullName>
    </recommendedName>
</protein>
<reference evidence="2" key="1">
    <citation type="submission" date="2021-04" db="EMBL/GenBank/DDBJ databases">
        <authorList>
            <consortium name="Molecular Ecology Group"/>
        </authorList>
    </citation>
    <scope>NUCLEOTIDE SEQUENCE</scope>
</reference>
<sequence>KAQTKMPWGFTARSCSNYRITSSTSIIRGFTDVLDNKGHHFQPSTGVFTAPASGLYTVGLKHDERIYIPAQFEVIHESPDPQDNGVSRLKNVVAVACTAADLIGSVSSDITNIWMEKGDLLYVALRMLFDGEFTLLFPSMFHCYIIS</sequence>
<feature type="non-terminal residue" evidence="2">
    <location>
        <position position="1"/>
    </location>
</feature>
<dbReference type="Gene3D" id="2.60.120.40">
    <property type="match status" value="1"/>
</dbReference>
<evidence type="ECO:0000259" key="1">
    <source>
        <dbReference type="Pfam" id="PF00386"/>
    </source>
</evidence>
<dbReference type="Proteomes" id="UP000678393">
    <property type="component" value="Unassembled WGS sequence"/>
</dbReference>
<dbReference type="SUPFAM" id="SSF49842">
    <property type="entry name" value="TNF-like"/>
    <property type="match status" value="1"/>
</dbReference>
<evidence type="ECO:0000313" key="3">
    <source>
        <dbReference type="Proteomes" id="UP000678393"/>
    </source>
</evidence>
<gene>
    <name evidence="2" type="ORF">CUNI_LOCUS9984</name>
</gene>
<dbReference type="InterPro" id="IPR008983">
    <property type="entry name" value="Tumour_necrosis_fac-like_dom"/>
</dbReference>
<dbReference type="InterPro" id="IPR001073">
    <property type="entry name" value="C1q_dom"/>
</dbReference>